<accession>A0A8J7J5T2</accession>
<dbReference type="RefSeq" id="WP_199385261.1">
    <property type="nucleotide sequence ID" value="NZ_JAEMHM010000013.1"/>
</dbReference>
<keyword evidence="2" id="KW-0472">Membrane</keyword>
<evidence type="ECO:0000313" key="5">
    <source>
        <dbReference type="Proteomes" id="UP000636888"/>
    </source>
</evidence>
<dbReference type="EMBL" id="JAEMHM010000013">
    <property type="protein sequence ID" value="MBJ6726358.1"/>
    <property type="molecule type" value="Genomic_DNA"/>
</dbReference>
<feature type="transmembrane region" description="Helical" evidence="2">
    <location>
        <begin position="12"/>
        <end position="28"/>
    </location>
</feature>
<evidence type="ECO:0000256" key="2">
    <source>
        <dbReference type="SAM" id="Phobius"/>
    </source>
</evidence>
<evidence type="ECO:0000313" key="4">
    <source>
        <dbReference type="EMBL" id="MBJ6726358.1"/>
    </source>
</evidence>
<evidence type="ECO:0000256" key="1">
    <source>
        <dbReference type="SAM" id="MobiDB-lite"/>
    </source>
</evidence>
<dbReference type="Proteomes" id="UP000636888">
    <property type="component" value="Unassembled WGS sequence"/>
</dbReference>
<feature type="transmembrane region" description="Helical" evidence="2">
    <location>
        <begin position="252"/>
        <end position="272"/>
    </location>
</feature>
<feature type="transmembrane region" description="Helical" evidence="2">
    <location>
        <begin position="140"/>
        <end position="161"/>
    </location>
</feature>
<keyword evidence="2" id="KW-0812">Transmembrane</keyword>
<organism evidence="4 5">
    <name type="scientific">Geomesophilobacter sediminis</name>
    <dbReference type="NCBI Taxonomy" id="2798584"/>
    <lineage>
        <taxon>Bacteria</taxon>
        <taxon>Pseudomonadati</taxon>
        <taxon>Thermodesulfobacteriota</taxon>
        <taxon>Desulfuromonadia</taxon>
        <taxon>Geobacterales</taxon>
        <taxon>Geobacteraceae</taxon>
        <taxon>Geomesophilobacter</taxon>
    </lineage>
</organism>
<feature type="region of interest" description="Disordered" evidence="1">
    <location>
        <begin position="105"/>
        <end position="125"/>
    </location>
</feature>
<dbReference type="Pfam" id="PF12158">
    <property type="entry name" value="DUF3592"/>
    <property type="match status" value="1"/>
</dbReference>
<dbReference type="AlphaFoldDB" id="A0A8J7J5T2"/>
<gene>
    <name evidence="4" type="ORF">JFN93_16730</name>
</gene>
<keyword evidence="5" id="KW-1185">Reference proteome</keyword>
<feature type="domain" description="DUF3592" evidence="3">
    <location>
        <begin position="193"/>
        <end position="241"/>
    </location>
</feature>
<keyword evidence="2" id="KW-1133">Transmembrane helix</keyword>
<evidence type="ECO:0000259" key="3">
    <source>
        <dbReference type="Pfam" id="PF12158"/>
    </source>
</evidence>
<reference evidence="4" key="1">
    <citation type="submission" date="2020-12" db="EMBL/GenBank/DDBJ databases">
        <title>Geomonas sp. Red875, isolated from river sediment.</title>
        <authorList>
            <person name="Xu Z."/>
            <person name="Zhang Z."/>
            <person name="Masuda Y."/>
            <person name="Itoh H."/>
            <person name="Senoo K."/>
        </authorList>
    </citation>
    <scope>NUCLEOTIDE SEQUENCE</scope>
    <source>
        <strain evidence="4">Red875</strain>
    </source>
</reference>
<proteinExistence type="predicted"/>
<comment type="caution">
    <text evidence="4">The sequence shown here is derived from an EMBL/GenBank/DDBJ whole genome shotgun (WGS) entry which is preliminary data.</text>
</comment>
<sequence length="281" mass="32182">MNGEAKMNLNGLPNYLVTVLIIYFFWRINAITRIKIDRWAKDRGVDVLSKVYVPWHWYYPLCGGFHPANFRVTARNAQGEKEIYWIIGGGFLWLNDEIRVTNKGGKAHTMTNGKRDQFSDHSTGPTPDTTHLHKILYSPLGIKAFVVTWMICASVASYLLAQKYWVSYYRIANHGVSEKAIVLQLLPENHNLVRYSYKFGDKTFEGMRGSFPPNKSFNNLKVGEEVTIYFDPQHPETSLLGDPKAIFKDETIAVMIGGIAFPLLILLTLFFGNREISRKQR</sequence>
<dbReference type="InterPro" id="IPR021994">
    <property type="entry name" value="DUF3592"/>
</dbReference>
<name>A0A8J7J5T2_9BACT</name>
<protein>
    <recommendedName>
        <fullName evidence="3">DUF3592 domain-containing protein</fullName>
    </recommendedName>
</protein>